<evidence type="ECO:0000259" key="8">
    <source>
        <dbReference type="Pfam" id="PF05504"/>
    </source>
</evidence>
<comment type="subcellular location">
    <subcellularLocation>
        <location evidence="1">Membrane</location>
        <topology evidence="1">Lipid-anchor</topology>
    </subcellularLocation>
</comment>
<evidence type="ECO:0000256" key="1">
    <source>
        <dbReference type="ARBA" id="ARBA00004635"/>
    </source>
</evidence>
<keyword evidence="5" id="KW-0472">Membrane</keyword>
<organism evidence="10 11">
    <name type="scientific">Paenibacillus alginolyticus</name>
    <dbReference type="NCBI Taxonomy" id="59839"/>
    <lineage>
        <taxon>Bacteria</taxon>
        <taxon>Bacillati</taxon>
        <taxon>Bacillota</taxon>
        <taxon>Bacilli</taxon>
        <taxon>Bacillales</taxon>
        <taxon>Paenibacillaceae</taxon>
        <taxon>Paenibacillus</taxon>
    </lineage>
</organism>
<comment type="similarity">
    <text evidence="2">Belongs to the GerABKC lipoprotein family.</text>
</comment>
<evidence type="ECO:0000313" key="11">
    <source>
        <dbReference type="Proteomes" id="UP001527099"/>
    </source>
</evidence>
<evidence type="ECO:0000313" key="10">
    <source>
        <dbReference type="EMBL" id="MCY9696828.1"/>
    </source>
</evidence>
<gene>
    <name evidence="10" type="ORF">M5X19_28580</name>
</gene>
<dbReference type="Pfam" id="PF25198">
    <property type="entry name" value="Spore_GerAC_N"/>
    <property type="match status" value="1"/>
</dbReference>
<sequence>MRNWVLVVFLLSLTGCVEQNRLEKLGMSDTVALDSVYEENGKPSEKDVSTAISIPKAGTMDTQQADILQTIAESPKDGRSKLSRKINKVLVSGQLRSMLFGKDLAKQGIWKALDSYRRDYTVGEKLKIVIVNGSAVDMLTHKYAQIRSIGSHIDQLLTQEAKIHEVPDVSLYSFVRDYYDDGTDPIAPMLLVKGDNVEIDGIALFKKDRYIGKICSEQTVLFAILNKSFKMGEFDITFMDSSSGRKESAMVSSIASKREVIVNKQESEGKIPQVVIRIRLSGNILEYTGKSTFKKEEEQKKLDRDLSEAIREQLQAIVSHVQRSGGDNLGIGTYVRNSMSYENWNNLNWKSIYPRADIRVEVDTKIRDYGMIR</sequence>
<reference evidence="10 11" key="1">
    <citation type="submission" date="2022-05" db="EMBL/GenBank/DDBJ databases">
        <title>Genome Sequencing of Bee-Associated Microbes.</title>
        <authorList>
            <person name="Dunlap C."/>
        </authorList>
    </citation>
    <scope>NUCLEOTIDE SEQUENCE [LARGE SCALE GENOMIC DNA]</scope>
    <source>
        <strain evidence="10 11">NRRL B-14421</strain>
    </source>
</reference>
<keyword evidence="6" id="KW-0564">Palmitate</keyword>
<keyword evidence="7" id="KW-0449">Lipoprotein</keyword>
<comment type="caution">
    <text evidence="10">The sequence shown here is derived from an EMBL/GenBank/DDBJ whole genome shotgun (WGS) entry which is preliminary data.</text>
</comment>
<evidence type="ECO:0000259" key="9">
    <source>
        <dbReference type="Pfam" id="PF25198"/>
    </source>
</evidence>
<evidence type="ECO:0000256" key="4">
    <source>
        <dbReference type="ARBA" id="ARBA00022729"/>
    </source>
</evidence>
<dbReference type="Proteomes" id="UP001527099">
    <property type="component" value="Unassembled WGS sequence"/>
</dbReference>
<keyword evidence="3" id="KW-0309">Germination</keyword>
<keyword evidence="4" id="KW-0732">Signal</keyword>
<dbReference type="InterPro" id="IPR057336">
    <property type="entry name" value="GerAC_N"/>
</dbReference>
<feature type="domain" description="Spore germination GerAC-like C-terminal" evidence="8">
    <location>
        <begin position="200"/>
        <end position="370"/>
    </location>
</feature>
<dbReference type="RefSeq" id="WP_029195214.1">
    <property type="nucleotide sequence ID" value="NZ_JAMDMW010000119.1"/>
</dbReference>
<dbReference type="Gene3D" id="3.30.300.210">
    <property type="entry name" value="Nutrient germinant receptor protein C, domain 3"/>
    <property type="match status" value="1"/>
</dbReference>
<dbReference type="InterPro" id="IPR046953">
    <property type="entry name" value="Spore_GerAC-like_C"/>
</dbReference>
<dbReference type="InterPro" id="IPR008844">
    <property type="entry name" value="Spore_GerAC-like"/>
</dbReference>
<dbReference type="PROSITE" id="PS51257">
    <property type="entry name" value="PROKAR_LIPOPROTEIN"/>
    <property type="match status" value="1"/>
</dbReference>
<dbReference type="Pfam" id="PF05504">
    <property type="entry name" value="Spore_GerAC"/>
    <property type="match status" value="1"/>
</dbReference>
<proteinExistence type="inferred from homology"/>
<feature type="domain" description="Spore germination protein N-terminal" evidence="9">
    <location>
        <begin position="19"/>
        <end position="190"/>
    </location>
</feature>
<evidence type="ECO:0000256" key="5">
    <source>
        <dbReference type="ARBA" id="ARBA00023136"/>
    </source>
</evidence>
<name>A0ABT4GLB7_9BACL</name>
<evidence type="ECO:0000256" key="3">
    <source>
        <dbReference type="ARBA" id="ARBA00022544"/>
    </source>
</evidence>
<dbReference type="NCBIfam" id="TIGR02887">
    <property type="entry name" value="spore_ger_x_C"/>
    <property type="match status" value="1"/>
</dbReference>
<dbReference type="PANTHER" id="PTHR35789">
    <property type="entry name" value="SPORE GERMINATION PROTEIN B3"/>
    <property type="match status" value="1"/>
</dbReference>
<dbReference type="EMBL" id="JAMDMX010000112">
    <property type="protein sequence ID" value="MCY9696828.1"/>
    <property type="molecule type" value="Genomic_DNA"/>
</dbReference>
<dbReference type="PANTHER" id="PTHR35789:SF1">
    <property type="entry name" value="SPORE GERMINATION PROTEIN B3"/>
    <property type="match status" value="1"/>
</dbReference>
<protein>
    <submittedName>
        <fullName evidence="10">Ger(X)C family spore germination protein</fullName>
    </submittedName>
</protein>
<accession>A0ABT4GLB7</accession>
<dbReference type="InterPro" id="IPR038501">
    <property type="entry name" value="Spore_GerAC_C_sf"/>
</dbReference>
<evidence type="ECO:0000256" key="6">
    <source>
        <dbReference type="ARBA" id="ARBA00023139"/>
    </source>
</evidence>
<keyword evidence="11" id="KW-1185">Reference proteome</keyword>
<evidence type="ECO:0000256" key="7">
    <source>
        <dbReference type="ARBA" id="ARBA00023288"/>
    </source>
</evidence>
<evidence type="ECO:0000256" key="2">
    <source>
        <dbReference type="ARBA" id="ARBA00007886"/>
    </source>
</evidence>